<evidence type="ECO:0000256" key="9">
    <source>
        <dbReference type="ARBA" id="ARBA00023014"/>
    </source>
</evidence>
<dbReference type="SMART" id="SM00926">
    <property type="entry name" value="Molybdop_Fe4S4"/>
    <property type="match status" value="1"/>
</dbReference>
<proteinExistence type="inferred from homology"/>
<name>A0A423PH52_9GAMM</name>
<dbReference type="FunFam" id="3.10.20.740:FF:000002">
    <property type="entry name" value="NADH-quinone oxidoreductase"/>
    <property type="match status" value="1"/>
</dbReference>
<evidence type="ECO:0000259" key="17">
    <source>
        <dbReference type="PROSITE" id="PS51839"/>
    </source>
</evidence>
<dbReference type="InterPro" id="IPR010228">
    <property type="entry name" value="NADH_UbQ_OxRdtase_Gsu"/>
</dbReference>
<evidence type="ECO:0000256" key="14">
    <source>
        <dbReference type="RuleBase" id="RU003525"/>
    </source>
</evidence>
<dbReference type="CDD" id="cd02771">
    <property type="entry name" value="MopB_NDH-1_NuoG2-N7"/>
    <property type="match status" value="1"/>
</dbReference>
<protein>
    <recommendedName>
        <fullName evidence="14">NADH-quinone oxidoreductase</fullName>
        <ecNumber evidence="14">7.1.1.-</ecNumber>
    </recommendedName>
</protein>
<dbReference type="CDD" id="cd00207">
    <property type="entry name" value="fer2"/>
    <property type="match status" value="1"/>
</dbReference>
<dbReference type="InterPro" id="IPR006656">
    <property type="entry name" value="Mopterin_OxRdtase"/>
</dbReference>
<dbReference type="Gene3D" id="3.10.20.740">
    <property type="match status" value="1"/>
</dbReference>
<dbReference type="PANTHER" id="PTHR43105">
    <property type="entry name" value="RESPIRATORY NITRATE REDUCTASE"/>
    <property type="match status" value="1"/>
</dbReference>
<dbReference type="GO" id="GO:0042773">
    <property type="term" value="P:ATP synthesis coupled electron transport"/>
    <property type="evidence" value="ECO:0007669"/>
    <property type="project" value="InterPro"/>
</dbReference>
<evidence type="ECO:0000259" key="16">
    <source>
        <dbReference type="PROSITE" id="PS51669"/>
    </source>
</evidence>
<dbReference type="PROSITE" id="PS51669">
    <property type="entry name" value="4FE4S_MOW_BIS_MGD"/>
    <property type="match status" value="1"/>
</dbReference>
<dbReference type="Gene3D" id="3.30.200.210">
    <property type="match status" value="1"/>
</dbReference>
<dbReference type="GO" id="GO:0051539">
    <property type="term" value="F:4 iron, 4 sulfur cluster binding"/>
    <property type="evidence" value="ECO:0007669"/>
    <property type="project" value="UniProtKB-KW"/>
</dbReference>
<dbReference type="GO" id="GO:0046872">
    <property type="term" value="F:metal ion binding"/>
    <property type="evidence" value="ECO:0007669"/>
    <property type="project" value="UniProtKB-UniRule"/>
</dbReference>
<evidence type="ECO:0000313" key="18">
    <source>
        <dbReference type="EMBL" id="ROO24920.1"/>
    </source>
</evidence>
<dbReference type="GO" id="GO:0016020">
    <property type="term" value="C:membrane"/>
    <property type="evidence" value="ECO:0007669"/>
    <property type="project" value="InterPro"/>
</dbReference>
<dbReference type="Pfam" id="PF22117">
    <property type="entry name" value="Fer4_Nqo3"/>
    <property type="match status" value="1"/>
</dbReference>
<keyword evidence="8 14" id="KW-0408">Iron</keyword>
<keyword evidence="10 14" id="KW-0520">NAD</keyword>
<reference evidence="18 19" key="1">
    <citation type="submission" date="2013-10" db="EMBL/GenBank/DDBJ databases">
        <title>Salinisphaera orenii MK-B5 Genome Sequencing.</title>
        <authorList>
            <person name="Lai Q."/>
            <person name="Li C."/>
            <person name="Shao Z."/>
        </authorList>
    </citation>
    <scope>NUCLEOTIDE SEQUENCE [LARGE SCALE GENOMIC DNA]</scope>
    <source>
        <strain evidence="18 19">MK-B5</strain>
    </source>
</reference>
<dbReference type="InterPro" id="IPR001041">
    <property type="entry name" value="2Fe-2S_ferredoxin-type"/>
</dbReference>
<keyword evidence="11" id="KW-0830">Ubiquinone</keyword>
<evidence type="ECO:0000256" key="1">
    <source>
        <dbReference type="ARBA" id="ARBA00001966"/>
    </source>
</evidence>
<dbReference type="Gene3D" id="3.40.50.740">
    <property type="match status" value="1"/>
</dbReference>
<evidence type="ECO:0000259" key="15">
    <source>
        <dbReference type="PROSITE" id="PS51085"/>
    </source>
</evidence>
<dbReference type="PROSITE" id="PS51839">
    <property type="entry name" value="4FE4S_HC3"/>
    <property type="match status" value="1"/>
</dbReference>
<dbReference type="Pfam" id="PF00384">
    <property type="entry name" value="Molybdopterin"/>
    <property type="match status" value="1"/>
</dbReference>
<dbReference type="GO" id="GO:0051537">
    <property type="term" value="F:2 iron, 2 sulfur cluster binding"/>
    <property type="evidence" value="ECO:0007669"/>
    <property type="project" value="UniProtKB-UniRule"/>
</dbReference>
<dbReference type="PROSITE" id="PS00643">
    <property type="entry name" value="COMPLEX1_75K_3"/>
    <property type="match status" value="1"/>
</dbReference>
<dbReference type="PROSITE" id="PS00641">
    <property type="entry name" value="COMPLEX1_75K_1"/>
    <property type="match status" value="1"/>
</dbReference>
<dbReference type="PANTHER" id="PTHR43105:SF10">
    <property type="entry name" value="NADH-QUINONE OXIDOREDUCTASE SUBUNIT G"/>
    <property type="match status" value="1"/>
</dbReference>
<comment type="function">
    <text evidence="14">NDH-1 shuttles electrons from NADH, via FMN and iron-sulfur (Fe-S) centers, to quinones in the respiratory chain. Couples the redox reaction to proton translocation (for every two electrons transferred, four hydrogen ions are translocated across the cytoplasmic membrane), and thus conserves the redox energy in a proton gradient.</text>
</comment>
<comment type="catalytic activity">
    <reaction evidence="13 14">
        <text>a quinone + NADH + 5 H(+)(in) = a quinol + NAD(+) + 4 H(+)(out)</text>
        <dbReference type="Rhea" id="RHEA:57888"/>
        <dbReference type="ChEBI" id="CHEBI:15378"/>
        <dbReference type="ChEBI" id="CHEBI:24646"/>
        <dbReference type="ChEBI" id="CHEBI:57540"/>
        <dbReference type="ChEBI" id="CHEBI:57945"/>
        <dbReference type="ChEBI" id="CHEBI:132124"/>
    </reaction>
</comment>
<comment type="cofactor">
    <cofactor evidence="1 14">
        <name>[4Fe-4S] cluster</name>
        <dbReference type="ChEBI" id="CHEBI:49883"/>
    </cofactor>
</comment>
<dbReference type="Pfam" id="PF04879">
    <property type="entry name" value="Molybdop_Fe4S4"/>
    <property type="match status" value="1"/>
</dbReference>
<evidence type="ECO:0000256" key="2">
    <source>
        <dbReference type="ARBA" id="ARBA00005404"/>
    </source>
</evidence>
<dbReference type="PROSITE" id="PS00642">
    <property type="entry name" value="COMPLEX1_75K_2"/>
    <property type="match status" value="1"/>
</dbReference>
<dbReference type="SUPFAM" id="SSF53706">
    <property type="entry name" value="Formate dehydrogenase/DMSO reductase, domains 1-3"/>
    <property type="match status" value="1"/>
</dbReference>
<dbReference type="PROSITE" id="PS51085">
    <property type="entry name" value="2FE2S_FER_2"/>
    <property type="match status" value="1"/>
</dbReference>
<comment type="subunit">
    <text evidence="12">Composed of 13 different subunits. Subunits NuoCD, E, F, and G constitute the peripheral sector of the complex.</text>
</comment>
<gene>
    <name evidence="18" type="ORF">SAOR_13090</name>
</gene>
<dbReference type="InterPro" id="IPR036010">
    <property type="entry name" value="2Fe-2S_ferredoxin-like_sf"/>
</dbReference>
<dbReference type="AlphaFoldDB" id="A0A423PH52"/>
<evidence type="ECO:0000256" key="7">
    <source>
        <dbReference type="ARBA" id="ARBA00022967"/>
    </source>
</evidence>
<comment type="cofactor">
    <cofactor evidence="14">
        <name>[2Fe-2S] cluster</name>
        <dbReference type="ChEBI" id="CHEBI:190135"/>
    </cofactor>
    <text evidence="14">Binds 1 [2Fe-2S] cluster per subunit.</text>
</comment>
<dbReference type="RefSeq" id="WP_123631834.1">
    <property type="nucleotide sequence ID" value="NZ_AYKH01000040.1"/>
</dbReference>
<keyword evidence="6 14" id="KW-0479">Metal-binding</keyword>
<dbReference type="Pfam" id="PF10588">
    <property type="entry name" value="NADH-G_4Fe-4S_3"/>
    <property type="match status" value="1"/>
</dbReference>
<dbReference type="GO" id="GO:0048038">
    <property type="term" value="F:quinone binding"/>
    <property type="evidence" value="ECO:0007669"/>
    <property type="project" value="UniProtKB-UniRule"/>
</dbReference>
<dbReference type="InterPro" id="IPR050123">
    <property type="entry name" value="Prok_molybdopt-oxidoreductase"/>
</dbReference>
<dbReference type="SUPFAM" id="SSF54292">
    <property type="entry name" value="2Fe-2S ferredoxin-like"/>
    <property type="match status" value="1"/>
</dbReference>
<keyword evidence="5 14" id="KW-0874">Quinone</keyword>
<evidence type="ECO:0000256" key="3">
    <source>
        <dbReference type="ARBA" id="ARBA00022485"/>
    </source>
</evidence>
<evidence type="ECO:0000256" key="12">
    <source>
        <dbReference type="ARBA" id="ARBA00026021"/>
    </source>
</evidence>
<evidence type="ECO:0000256" key="6">
    <source>
        <dbReference type="ARBA" id="ARBA00022723"/>
    </source>
</evidence>
<evidence type="ECO:0000256" key="8">
    <source>
        <dbReference type="ARBA" id="ARBA00023004"/>
    </source>
</evidence>
<evidence type="ECO:0000313" key="19">
    <source>
        <dbReference type="Proteomes" id="UP000283993"/>
    </source>
</evidence>
<keyword evidence="18" id="KW-0560">Oxidoreductase</keyword>
<evidence type="ECO:0000256" key="11">
    <source>
        <dbReference type="ARBA" id="ARBA00023075"/>
    </source>
</evidence>
<dbReference type="EC" id="7.1.1.-" evidence="14"/>
<feature type="domain" description="4Fe-4S Mo/W bis-MGD-type" evidence="16">
    <location>
        <begin position="221"/>
        <end position="277"/>
    </location>
</feature>
<dbReference type="SMART" id="SM00929">
    <property type="entry name" value="NADH-G_4Fe-4S_3"/>
    <property type="match status" value="1"/>
</dbReference>
<keyword evidence="19" id="KW-1185">Reference proteome</keyword>
<comment type="caution">
    <text evidence="18">The sequence shown here is derived from an EMBL/GenBank/DDBJ whole genome shotgun (WGS) entry which is preliminary data.</text>
</comment>
<sequence length="894" mass="97086">MATITIDGKQYEVDDTDNLLKVALSKGFDLPYFCWHPELHSVGACRQCAVKQYKDENDDQGQIVMACMTPASDGGCFSVADTEASDFRAQVVEWLMINHPHDCPVCEEGGECHLQDMTLMTGHTRRRYRGPKRTHRNQDLGPFISHEMNRCIACYRCVRYYRDYADGDDLRVLGSHSNVYFGREADGPFNSEFSGNLVEVCPTGVFTDKTLGATYTRKWDMQNAPGICTHCSLGCNTSPGSRQGILKRIQNRYHGEINHYFLCDRGRFGAGFVNREDRPRQPLKRDANGVLEPQDMDVMLADLRDALAEADGIVGVGSPRASLEDNFALRHLVGENGFHNGMSAPDAQASRAALGLLREHAGRLPTLREVESCDAVLVLGEDVTQVAPRLALSLRQSVRNNFLDLAEAAKIPKWHARAVRDEGQQLYSPMYLATPMATRLDDVATACFRDRPAGIAALGFAVAHALDGDAPLPDDIDDATRAQAERIAAALKGARKPLIVAGTSLGDPAVLHAAGNAMRALASAHDDAGLFLTLSEANSLGLAMMDAPDVDAALEAIESRRADTLVVMQNDLYERAEKARVDAAIKAARNVVVLDHSMTATIANADYVLPAGSFAEADGTLINNEGRAQRFFQVFIPDAPLQEGWRWCADLERGLGKPTGWQGMDDLIAAIVADMPQFAGIENAAPGQSFRKDGMRFPRSPHRFSGRTALYANVDVRERRPEQDPDSPLAFSMEGYQGSNTPGSLMSYAWTPGWDSNQAAITRFQDEVGGHLRGGDPGVRLIRPGGDGNGYAAAAITRVAGWQAVPCYHIFGSESQSARAPAIAERTPPAEFSLNPESAKALGVTGAETLELVIGTERHALPVRIDPSLPERTVGVPVGLEGLQGLRLPAEVTP</sequence>
<dbReference type="InterPro" id="IPR006963">
    <property type="entry name" value="Mopterin_OxRdtase_4Fe-4S_dom"/>
</dbReference>
<evidence type="ECO:0000256" key="4">
    <source>
        <dbReference type="ARBA" id="ARBA00022714"/>
    </source>
</evidence>
<comment type="similarity">
    <text evidence="2 14">Belongs to the complex I 75 kDa subunit family.</text>
</comment>
<dbReference type="SUPFAM" id="SSF54862">
    <property type="entry name" value="4Fe-4S ferredoxins"/>
    <property type="match status" value="1"/>
</dbReference>
<dbReference type="CDD" id="cd02788">
    <property type="entry name" value="MopB_CT_NDH-1_NuoG2-N7"/>
    <property type="match status" value="1"/>
</dbReference>
<keyword evidence="7 14" id="KW-1278">Translocase</keyword>
<dbReference type="InterPro" id="IPR054351">
    <property type="entry name" value="NADH_UbQ_OxRdtase_ferredoxin"/>
</dbReference>
<keyword evidence="4 14" id="KW-0001">2Fe-2S</keyword>
<evidence type="ECO:0000256" key="10">
    <source>
        <dbReference type="ARBA" id="ARBA00023027"/>
    </source>
</evidence>
<dbReference type="EMBL" id="AYKH01000040">
    <property type="protein sequence ID" value="ROO24920.1"/>
    <property type="molecule type" value="Genomic_DNA"/>
</dbReference>
<keyword evidence="9 14" id="KW-0411">Iron-sulfur</keyword>
<dbReference type="Proteomes" id="UP000283993">
    <property type="component" value="Unassembled WGS sequence"/>
</dbReference>
<dbReference type="GO" id="GO:0008137">
    <property type="term" value="F:NADH dehydrogenase (ubiquinone) activity"/>
    <property type="evidence" value="ECO:0007669"/>
    <property type="project" value="UniProtKB-UniRule"/>
</dbReference>
<dbReference type="Pfam" id="PF13510">
    <property type="entry name" value="Fer2_4"/>
    <property type="match status" value="1"/>
</dbReference>
<dbReference type="InterPro" id="IPR019574">
    <property type="entry name" value="NADH_UbQ_OxRdtase_Gsu_4Fe4S-bd"/>
</dbReference>
<organism evidence="18 19">
    <name type="scientific">Salinisphaera orenii MK-B5</name>
    <dbReference type="NCBI Taxonomy" id="856730"/>
    <lineage>
        <taxon>Bacteria</taxon>
        <taxon>Pseudomonadati</taxon>
        <taxon>Pseudomonadota</taxon>
        <taxon>Gammaproteobacteria</taxon>
        <taxon>Salinisphaerales</taxon>
        <taxon>Salinisphaeraceae</taxon>
        <taxon>Salinisphaera</taxon>
    </lineage>
</organism>
<evidence type="ECO:0000256" key="13">
    <source>
        <dbReference type="ARBA" id="ARBA00047712"/>
    </source>
</evidence>
<dbReference type="InterPro" id="IPR009010">
    <property type="entry name" value="Asp_de-COase-like_dom_sf"/>
</dbReference>
<dbReference type="SUPFAM" id="SSF50692">
    <property type="entry name" value="ADC-like"/>
    <property type="match status" value="1"/>
</dbReference>
<evidence type="ECO:0000256" key="5">
    <source>
        <dbReference type="ARBA" id="ARBA00022719"/>
    </source>
</evidence>
<feature type="domain" description="4Fe-4S His(Cys)3-ligated-type" evidence="17">
    <location>
        <begin position="83"/>
        <end position="122"/>
    </location>
</feature>
<dbReference type="GO" id="GO:0003954">
    <property type="term" value="F:NADH dehydrogenase activity"/>
    <property type="evidence" value="ECO:0007669"/>
    <property type="project" value="TreeGrafter"/>
</dbReference>
<dbReference type="InterPro" id="IPR000283">
    <property type="entry name" value="NADH_UbQ_OxRdtase_75kDa_su_CS"/>
</dbReference>
<keyword evidence="3 14" id="KW-0004">4Fe-4S</keyword>
<accession>A0A423PH52</accession>
<dbReference type="NCBIfam" id="TIGR01973">
    <property type="entry name" value="NuoG"/>
    <property type="match status" value="1"/>
</dbReference>
<feature type="domain" description="2Fe-2S ferredoxin-type" evidence="15">
    <location>
        <begin position="1"/>
        <end position="83"/>
    </location>
</feature>